<dbReference type="PANTHER" id="PTHR30469:SF38">
    <property type="entry name" value="HLYD FAMILY SECRETION PROTEIN"/>
    <property type="match status" value="1"/>
</dbReference>
<dbReference type="InterPro" id="IPR058625">
    <property type="entry name" value="MdtA-like_BSH"/>
</dbReference>
<dbReference type="GO" id="GO:0015562">
    <property type="term" value="F:efflux transmembrane transporter activity"/>
    <property type="evidence" value="ECO:0007669"/>
    <property type="project" value="TreeGrafter"/>
</dbReference>
<organism evidence="3 4">
    <name type="scientific">Dissulfurirhabdus thermomarina</name>
    <dbReference type="NCBI Taxonomy" id="1765737"/>
    <lineage>
        <taxon>Bacteria</taxon>
        <taxon>Deltaproteobacteria</taxon>
        <taxon>Dissulfurirhabdaceae</taxon>
        <taxon>Dissulfurirhabdus</taxon>
    </lineage>
</organism>
<protein>
    <submittedName>
        <fullName evidence="3">Efflux RND transporter periplasmic adaptor subunit</fullName>
    </submittedName>
</protein>
<dbReference type="InterPro" id="IPR006143">
    <property type="entry name" value="RND_pump_MFP"/>
</dbReference>
<accession>A0A6N9TQP0</accession>
<dbReference type="PANTHER" id="PTHR30469">
    <property type="entry name" value="MULTIDRUG RESISTANCE PROTEIN MDTA"/>
    <property type="match status" value="1"/>
</dbReference>
<comment type="similarity">
    <text evidence="1">Belongs to the membrane fusion protein (MFP) (TC 8.A.1) family.</text>
</comment>
<dbReference type="AlphaFoldDB" id="A0A6N9TQP0"/>
<dbReference type="Gene3D" id="1.10.287.470">
    <property type="entry name" value="Helix hairpin bin"/>
    <property type="match status" value="1"/>
</dbReference>
<evidence type="ECO:0000259" key="2">
    <source>
        <dbReference type="Pfam" id="PF25917"/>
    </source>
</evidence>
<dbReference type="Gene3D" id="2.40.50.100">
    <property type="match status" value="1"/>
</dbReference>
<evidence type="ECO:0000313" key="4">
    <source>
        <dbReference type="Proteomes" id="UP000469346"/>
    </source>
</evidence>
<evidence type="ECO:0000313" key="3">
    <source>
        <dbReference type="EMBL" id="NDY43378.1"/>
    </source>
</evidence>
<gene>
    <name evidence="3" type="ORF">G3N55_11065</name>
</gene>
<feature type="domain" description="Multidrug resistance protein MdtA-like barrel-sandwich hybrid" evidence="2">
    <location>
        <begin position="75"/>
        <end position="207"/>
    </location>
</feature>
<dbReference type="Pfam" id="PF25917">
    <property type="entry name" value="BSH_RND"/>
    <property type="match status" value="1"/>
</dbReference>
<dbReference type="Proteomes" id="UP000469346">
    <property type="component" value="Unassembled WGS sequence"/>
</dbReference>
<dbReference type="RefSeq" id="WP_163299521.1">
    <property type="nucleotide sequence ID" value="NZ_JAAGRR010000159.1"/>
</dbReference>
<dbReference type="NCBIfam" id="TIGR01730">
    <property type="entry name" value="RND_mfp"/>
    <property type="match status" value="1"/>
</dbReference>
<feature type="non-terminal residue" evidence="3">
    <location>
        <position position="243"/>
    </location>
</feature>
<dbReference type="EMBL" id="JAAGRR010000159">
    <property type="protein sequence ID" value="NDY43378.1"/>
    <property type="molecule type" value="Genomic_DNA"/>
</dbReference>
<comment type="caution">
    <text evidence="3">The sequence shown here is derived from an EMBL/GenBank/DDBJ whole genome shotgun (WGS) entry which is preliminary data.</text>
</comment>
<sequence>MKTRLRLNRRQIALALAVLIPALGAVLLVRHRKAQLARTPPPAPVLPVVTTARAAYGTFPATVRLLGTIEAKVAAEIAPRVTGQILEVRVREGDRVRRGDLLARLDDRPERDRVAGLRAALDAARTAFATQEAVTGRDRRLFEAKALSREALDRSVAALEAARARVTGLEKDLHAAETDLAYTRLEAPFDGVVTARLADPGDLALPGRPVVAMEAPDRGYRVRVRVPQDLFPVLAPGTRAEIL</sequence>
<name>A0A6N9TQP0_DISTH</name>
<keyword evidence="4" id="KW-1185">Reference proteome</keyword>
<evidence type="ECO:0000256" key="1">
    <source>
        <dbReference type="ARBA" id="ARBA00009477"/>
    </source>
</evidence>
<proteinExistence type="inferred from homology"/>
<dbReference type="GO" id="GO:1990281">
    <property type="term" value="C:efflux pump complex"/>
    <property type="evidence" value="ECO:0007669"/>
    <property type="project" value="TreeGrafter"/>
</dbReference>
<reference evidence="3 4" key="1">
    <citation type="submission" date="2020-02" db="EMBL/GenBank/DDBJ databases">
        <title>Comparative genomics of sulfur disproportionating microorganisms.</title>
        <authorList>
            <person name="Ward L.M."/>
            <person name="Bertran E."/>
            <person name="Johnston D.T."/>
        </authorList>
    </citation>
    <scope>NUCLEOTIDE SEQUENCE [LARGE SCALE GENOMIC DNA]</scope>
    <source>
        <strain evidence="3 4">DSM 100025</strain>
    </source>
</reference>
<dbReference type="SUPFAM" id="SSF111369">
    <property type="entry name" value="HlyD-like secretion proteins"/>
    <property type="match status" value="1"/>
</dbReference>